<gene>
    <name evidence="3" type="ORF">DFR39_10466</name>
</gene>
<dbReference type="PANTHER" id="PTHR38834:SF3">
    <property type="entry name" value="SOLUTE-BINDING PROTEIN FAMILY 3_N-TERMINAL DOMAIN-CONTAINING PROTEIN"/>
    <property type="match status" value="1"/>
</dbReference>
<dbReference type="InterPro" id="IPR001638">
    <property type="entry name" value="Solute-binding_3/MltF_N"/>
</dbReference>
<dbReference type="EMBL" id="SNXE01000004">
    <property type="protein sequence ID" value="TDP09505.1"/>
    <property type="molecule type" value="Genomic_DNA"/>
</dbReference>
<dbReference type="RefSeq" id="WP_133603495.1">
    <property type="nucleotide sequence ID" value="NZ_JAUFPJ010000004.1"/>
</dbReference>
<proteinExistence type="predicted"/>
<reference evidence="3 4" key="1">
    <citation type="submission" date="2019-03" db="EMBL/GenBank/DDBJ databases">
        <title>Genomic Encyclopedia of Type Strains, Phase IV (KMG-IV): sequencing the most valuable type-strain genomes for metagenomic binning, comparative biology and taxonomic classification.</title>
        <authorList>
            <person name="Goeker M."/>
        </authorList>
    </citation>
    <scope>NUCLEOTIDE SEQUENCE [LARGE SCALE GENOMIC DNA]</scope>
    <source>
        <strain evidence="3 4">DSM 25082</strain>
    </source>
</reference>
<name>A0A4R6N3P3_9BURK</name>
<dbReference type="AlphaFoldDB" id="A0A4R6N3P3"/>
<dbReference type="Pfam" id="PF00497">
    <property type="entry name" value="SBP_bac_3"/>
    <property type="match status" value="1"/>
</dbReference>
<evidence type="ECO:0000259" key="2">
    <source>
        <dbReference type="SMART" id="SM00062"/>
    </source>
</evidence>
<feature type="signal peptide" evidence="1">
    <location>
        <begin position="1"/>
        <end position="26"/>
    </location>
</feature>
<dbReference type="Proteomes" id="UP000295357">
    <property type="component" value="Unassembled WGS sequence"/>
</dbReference>
<keyword evidence="1" id="KW-0732">Signal</keyword>
<dbReference type="PANTHER" id="PTHR38834">
    <property type="entry name" value="PERIPLASMIC SUBSTRATE BINDING PROTEIN FAMILY 3"/>
    <property type="match status" value="1"/>
</dbReference>
<organism evidence="3 4">
    <name type="scientific">Roseateles asaccharophilus</name>
    <dbReference type="NCBI Taxonomy" id="582607"/>
    <lineage>
        <taxon>Bacteria</taxon>
        <taxon>Pseudomonadati</taxon>
        <taxon>Pseudomonadota</taxon>
        <taxon>Betaproteobacteria</taxon>
        <taxon>Burkholderiales</taxon>
        <taxon>Sphaerotilaceae</taxon>
        <taxon>Roseateles</taxon>
    </lineage>
</organism>
<evidence type="ECO:0000256" key="1">
    <source>
        <dbReference type="SAM" id="SignalP"/>
    </source>
</evidence>
<dbReference type="Gene3D" id="3.40.190.10">
    <property type="entry name" value="Periplasmic binding protein-like II"/>
    <property type="match status" value="2"/>
</dbReference>
<comment type="caution">
    <text evidence="3">The sequence shown here is derived from an EMBL/GenBank/DDBJ whole genome shotgun (WGS) entry which is preliminary data.</text>
</comment>
<feature type="chain" id="PRO_5020213882" evidence="1">
    <location>
        <begin position="27"/>
        <end position="253"/>
    </location>
</feature>
<accession>A0A4R6N3P3</accession>
<sequence length="253" mass="28269">MNRFRLAQRLALVMLGLGLISGPAEARDPLPAPERGLAWVAGDLPPFAWVGPKGAQGYAHELAIRMAEKLGRPAEVSYYPWARAVKMTREGQHYGIFPLARTPDRETQFRWLVPLMTVRYSLVGLSGRPAQTLEQLRTQRVGVLRGSPIINNLRAEGFAEVIEARDYKDLLRLLHIDAISAIYAGAPMLNAAIDEYGYERQRFQVHATLGEATLYMGASLALSEVEAQRWVQAYQQLQADGSVAKLQQQYLRP</sequence>
<protein>
    <submittedName>
        <fullName evidence="3">Amino acid ABC transporter substrate-binding protein (PAAT family)</fullName>
    </submittedName>
</protein>
<dbReference type="SMART" id="SM00062">
    <property type="entry name" value="PBPb"/>
    <property type="match status" value="1"/>
</dbReference>
<keyword evidence="4" id="KW-1185">Reference proteome</keyword>
<dbReference type="OrthoDB" id="8594082at2"/>
<evidence type="ECO:0000313" key="4">
    <source>
        <dbReference type="Proteomes" id="UP000295357"/>
    </source>
</evidence>
<evidence type="ECO:0000313" key="3">
    <source>
        <dbReference type="EMBL" id="TDP09505.1"/>
    </source>
</evidence>
<dbReference type="SUPFAM" id="SSF53850">
    <property type="entry name" value="Periplasmic binding protein-like II"/>
    <property type="match status" value="1"/>
</dbReference>
<feature type="domain" description="Solute-binding protein family 3/N-terminal" evidence="2">
    <location>
        <begin position="38"/>
        <end position="253"/>
    </location>
</feature>